<dbReference type="InterPro" id="IPR001482">
    <property type="entry name" value="T2SS/T4SS_dom"/>
</dbReference>
<name>A0A562J1M7_9FIRM</name>
<keyword evidence="4" id="KW-1185">Reference proteome</keyword>
<dbReference type="InterPro" id="IPR027417">
    <property type="entry name" value="P-loop_NTPase"/>
</dbReference>
<dbReference type="CDD" id="cd01130">
    <property type="entry name" value="VirB11-like_ATPase"/>
    <property type="match status" value="1"/>
</dbReference>
<dbReference type="Pfam" id="PF00437">
    <property type="entry name" value="T2SSE"/>
    <property type="match status" value="1"/>
</dbReference>
<dbReference type="Gene3D" id="3.30.450.380">
    <property type="match status" value="1"/>
</dbReference>
<protein>
    <submittedName>
        <fullName evidence="3">Pilus assembly protein CpaF</fullName>
    </submittedName>
</protein>
<gene>
    <name evidence="3" type="ORF">LY60_03509</name>
</gene>
<evidence type="ECO:0000313" key="3">
    <source>
        <dbReference type="EMBL" id="TWH77033.1"/>
    </source>
</evidence>
<dbReference type="PANTHER" id="PTHR30486:SF15">
    <property type="entry name" value="TYPE II_IV SECRETION SYSTEM ATPASE"/>
    <property type="match status" value="1"/>
</dbReference>
<evidence type="ECO:0000259" key="2">
    <source>
        <dbReference type="Pfam" id="PF00437"/>
    </source>
</evidence>
<reference evidence="3 4" key="1">
    <citation type="submission" date="2019-07" db="EMBL/GenBank/DDBJ databases">
        <title>Genomic Encyclopedia of Type Strains, Phase I: the one thousand microbial genomes (KMG-I) project.</title>
        <authorList>
            <person name="Kyrpides N."/>
        </authorList>
    </citation>
    <scope>NUCLEOTIDE SEQUENCE [LARGE SCALE GENOMIC DNA]</scope>
    <source>
        <strain evidence="3 4">DSM 13558</strain>
    </source>
</reference>
<dbReference type="EMBL" id="VLKH01000014">
    <property type="protein sequence ID" value="TWH77033.1"/>
    <property type="molecule type" value="Genomic_DNA"/>
</dbReference>
<comment type="caution">
    <text evidence="3">The sequence shown here is derived from an EMBL/GenBank/DDBJ whole genome shotgun (WGS) entry which is preliminary data.</text>
</comment>
<evidence type="ECO:0000313" key="4">
    <source>
        <dbReference type="Proteomes" id="UP000315343"/>
    </source>
</evidence>
<dbReference type="SUPFAM" id="SSF52540">
    <property type="entry name" value="P-loop containing nucleoside triphosphate hydrolases"/>
    <property type="match status" value="1"/>
</dbReference>
<dbReference type="InterPro" id="IPR050921">
    <property type="entry name" value="T4SS_GSP_E_ATPase"/>
</dbReference>
<dbReference type="PANTHER" id="PTHR30486">
    <property type="entry name" value="TWITCHING MOTILITY PROTEIN PILT"/>
    <property type="match status" value="1"/>
</dbReference>
<evidence type="ECO:0000256" key="1">
    <source>
        <dbReference type="ARBA" id="ARBA00006611"/>
    </source>
</evidence>
<feature type="domain" description="Bacterial type II secretion system protein E" evidence="2">
    <location>
        <begin position="103"/>
        <end position="383"/>
    </location>
</feature>
<comment type="similarity">
    <text evidence="1">Belongs to the GSP E family.</text>
</comment>
<dbReference type="OrthoDB" id="9808272at2"/>
<dbReference type="Proteomes" id="UP000315343">
    <property type="component" value="Unassembled WGS sequence"/>
</dbReference>
<accession>A0A562J1M7</accession>
<organism evidence="3 4">
    <name type="scientific">Sedimentibacter saalensis</name>
    <dbReference type="NCBI Taxonomy" id="130788"/>
    <lineage>
        <taxon>Bacteria</taxon>
        <taxon>Bacillati</taxon>
        <taxon>Bacillota</taxon>
        <taxon>Tissierellia</taxon>
        <taxon>Sedimentibacter</taxon>
    </lineage>
</organism>
<proteinExistence type="inferred from homology"/>
<dbReference type="GO" id="GO:0016887">
    <property type="term" value="F:ATP hydrolysis activity"/>
    <property type="evidence" value="ECO:0007669"/>
    <property type="project" value="InterPro"/>
</dbReference>
<sequence>MSLLDRLEKQKMAATADDKATDTAATNKNVSVFKDEYADLKSRVHKEFIEIVNQQDVNLFNIKGEQEQELQKIMESIVESKTSNLTRAERSRLLKEIYNDVMGLGPLEPLLNDAEVSEIMVNGPYQVYVERKGKLELSNVVFKDNAHVMNIINRIVSSVGRRVDESSPMVDARLHDGSRFNAIIPPLSLIGPSMTIRKFSKKPYTANDLIRFGSISPKMVAFLEACVKGKMNIIVSGGTGSGKTTLLNVLSSCIPNNERIVTIEDAAELQLMQDHVVTLESRPPNLEGSGQISIRDLVRNSLRMRPDRIIVGEVRSGETLDMLQAMNTGHDGSLTTAHANSPRELMSRLETMVLMSGMELPVRAIREQIHSALNIIVHQSRLRDGSRKVVNITEVVGMEGDTITLQDIFVYKIEGVDSYGKIRGSYVSTGIRPNFLEKISSSGILVRDEWFTN</sequence>
<dbReference type="RefSeq" id="WP_145086745.1">
    <property type="nucleotide sequence ID" value="NZ_VLKH01000014.1"/>
</dbReference>
<dbReference type="AlphaFoldDB" id="A0A562J1M7"/>
<dbReference type="Gene3D" id="3.40.50.300">
    <property type="entry name" value="P-loop containing nucleotide triphosphate hydrolases"/>
    <property type="match status" value="1"/>
</dbReference>